<evidence type="ECO:0000313" key="2">
    <source>
        <dbReference type="EMBL" id="KOF93139.1"/>
    </source>
</evidence>
<name>A0A0L8HVC0_OCTBM</name>
<feature type="transmembrane region" description="Helical" evidence="1">
    <location>
        <begin position="39"/>
        <end position="58"/>
    </location>
</feature>
<protein>
    <submittedName>
        <fullName evidence="2">Uncharacterized protein</fullName>
    </submittedName>
</protein>
<proteinExistence type="predicted"/>
<accession>A0A0L8HVC0</accession>
<dbReference type="AlphaFoldDB" id="A0A0L8HVC0"/>
<evidence type="ECO:0000256" key="1">
    <source>
        <dbReference type="SAM" id="Phobius"/>
    </source>
</evidence>
<dbReference type="EMBL" id="KQ417224">
    <property type="protein sequence ID" value="KOF93139.1"/>
    <property type="molecule type" value="Genomic_DNA"/>
</dbReference>
<reference evidence="2" key="1">
    <citation type="submission" date="2015-07" db="EMBL/GenBank/DDBJ databases">
        <title>MeaNS - Measles Nucleotide Surveillance Program.</title>
        <authorList>
            <person name="Tran T."/>
            <person name="Druce J."/>
        </authorList>
    </citation>
    <scope>NUCLEOTIDE SEQUENCE</scope>
    <source>
        <strain evidence="2">UCB-OBI-ISO-001</strain>
        <tissue evidence="2">Gonad</tissue>
    </source>
</reference>
<keyword evidence="1" id="KW-0472">Membrane</keyword>
<organism evidence="2">
    <name type="scientific">Octopus bimaculoides</name>
    <name type="common">California two-spotted octopus</name>
    <dbReference type="NCBI Taxonomy" id="37653"/>
    <lineage>
        <taxon>Eukaryota</taxon>
        <taxon>Metazoa</taxon>
        <taxon>Spiralia</taxon>
        <taxon>Lophotrochozoa</taxon>
        <taxon>Mollusca</taxon>
        <taxon>Cephalopoda</taxon>
        <taxon>Coleoidea</taxon>
        <taxon>Octopodiformes</taxon>
        <taxon>Octopoda</taxon>
        <taxon>Incirrata</taxon>
        <taxon>Octopodidae</taxon>
        <taxon>Octopus</taxon>
    </lineage>
</organism>
<keyword evidence="1" id="KW-1133">Transmembrane helix</keyword>
<gene>
    <name evidence="2" type="ORF">OCBIM_22005019mg</name>
</gene>
<keyword evidence="1" id="KW-0812">Transmembrane</keyword>
<sequence length="59" mass="6805">MYTHTLGLIFFQEHMLLLTLYLNEQQQSFVVLEPLKSNVLVLQVITIIMLTSSIHFLAA</sequence>